<name>A0A1Y3XR36_9ACTN</name>
<dbReference type="RefSeq" id="WP_094335871.1">
    <property type="nucleotide sequence ID" value="NZ_NFIE01000019.1"/>
</dbReference>
<proteinExistence type="predicted"/>
<reference evidence="2" key="1">
    <citation type="submission" date="2017-04" db="EMBL/GenBank/DDBJ databases">
        <title>Function of individual gut microbiota members based on whole genome sequencing of pure cultures obtained from chicken caecum.</title>
        <authorList>
            <person name="Medvecky M."/>
            <person name="Cejkova D."/>
            <person name="Polansky O."/>
            <person name="Karasova D."/>
            <person name="Kubasova T."/>
            <person name="Cizek A."/>
            <person name="Rychlik I."/>
        </authorList>
    </citation>
    <scope>NUCLEOTIDE SEQUENCE [LARGE SCALE GENOMIC DNA]</scope>
    <source>
        <strain evidence="2">An5</strain>
    </source>
</reference>
<protein>
    <submittedName>
        <fullName evidence="1">DUF3284 domain-containing protein</fullName>
    </submittedName>
</protein>
<evidence type="ECO:0000313" key="2">
    <source>
        <dbReference type="Proteomes" id="UP000195781"/>
    </source>
</evidence>
<dbReference type="InterPro" id="IPR023393">
    <property type="entry name" value="START-like_dom_sf"/>
</dbReference>
<evidence type="ECO:0000313" key="1">
    <source>
        <dbReference type="EMBL" id="OUN86778.1"/>
    </source>
</evidence>
<dbReference type="InterPro" id="IPR021701">
    <property type="entry name" value="DUF3284"/>
</dbReference>
<dbReference type="OrthoDB" id="2086875at2"/>
<gene>
    <name evidence="1" type="ORF">B5G02_08215</name>
</gene>
<dbReference type="SUPFAM" id="SSF55961">
    <property type="entry name" value="Bet v1-like"/>
    <property type="match status" value="1"/>
</dbReference>
<accession>A0A1Y3XR36</accession>
<dbReference type="Proteomes" id="UP000195781">
    <property type="component" value="Unassembled WGS sequence"/>
</dbReference>
<dbReference type="Pfam" id="PF11687">
    <property type="entry name" value="DUF3284"/>
    <property type="match status" value="1"/>
</dbReference>
<dbReference type="EMBL" id="NFIE01000019">
    <property type="protein sequence ID" value="OUN86778.1"/>
    <property type="molecule type" value="Genomic_DNA"/>
</dbReference>
<comment type="caution">
    <text evidence="1">The sequence shown here is derived from an EMBL/GenBank/DDBJ whole genome shotgun (WGS) entry which is preliminary data.</text>
</comment>
<keyword evidence="2" id="KW-1185">Reference proteome</keyword>
<organism evidence="1 2">
    <name type="scientific">[Collinsella] massiliensis</name>
    <dbReference type="NCBI Taxonomy" id="1232426"/>
    <lineage>
        <taxon>Bacteria</taxon>
        <taxon>Bacillati</taxon>
        <taxon>Actinomycetota</taxon>
        <taxon>Coriobacteriia</taxon>
        <taxon>Coriobacteriales</taxon>
        <taxon>Coriobacteriaceae</taxon>
        <taxon>Enorma</taxon>
    </lineage>
</organism>
<dbReference type="Gene3D" id="3.30.530.20">
    <property type="match status" value="1"/>
</dbReference>
<dbReference type="AlphaFoldDB" id="A0A1Y3XR36"/>
<sequence>MKIVRTFDVSAEEFFDALVSKLRIEIEDASDVPATVNVAAGTVYYARNAAGTPCIRTRISKLERPRRMVIEARDGNEWARTEYILEPVPGESDAEQRVSVSFRQDASAFERMLASKGVIRRNMAELSYLRRMLNGLYAIERTARDRRQGFEPQSCRMQQKKQRFSLLKGVLHV</sequence>